<gene>
    <name evidence="2" type="ORF">XELAEV_18015313mg</name>
</gene>
<evidence type="ECO:0000313" key="2">
    <source>
        <dbReference type="EMBL" id="OCT92258.1"/>
    </source>
</evidence>
<sequence>MQKRISNRALKLTQFQLGALHIHRRLHIIFHNYENFNFLYTYFSPLCSFQVLMGIYYPLFLLLKLIQLGLCKILQTLFLHKHT</sequence>
<keyword evidence="1" id="KW-0472">Membrane</keyword>
<feature type="transmembrane region" description="Helical" evidence="1">
    <location>
        <begin position="42"/>
        <end position="63"/>
    </location>
</feature>
<proteinExistence type="predicted"/>
<evidence type="ECO:0000313" key="3">
    <source>
        <dbReference type="Proteomes" id="UP000694892"/>
    </source>
</evidence>
<dbReference type="AlphaFoldDB" id="A0A974DHQ5"/>
<keyword evidence="1" id="KW-1133">Transmembrane helix</keyword>
<name>A0A974DHQ5_XENLA</name>
<dbReference type="Proteomes" id="UP000694892">
    <property type="component" value="Chromosome 2S"/>
</dbReference>
<reference evidence="3" key="1">
    <citation type="journal article" date="2016" name="Nature">
        <title>Genome evolution in the allotetraploid frog Xenopus laevis.</title>
        <authorList>
            <person name="Session A.M."/>
            <person name="Uno Y."/>
            <person name="Kwon T."/>
            <person name="Chapman J.A."/>
            <person name="Toyoda A."/>
            <person name="Takahashi S."/>
            <person name="Fukui A."/>
            <person name="Hikosaka A."/>
            <person name="Suzuki A."/>
            <person name="Kondo M."/>
            <person name="van Heeringen S.J."/>
            <person name="Quigley I."/>
            <person name="Heinz S."/>
            <person name="Ogino H."/>
            <person name="Ochi H."/>
            <person name="Hellsten U."/>
            <person name="Lyons J.B."/>
            <person name="Simakov O."/>
            <person name="Putnam N."/>
            <person name="Stites J."/>
            <person name="Kuroki Y."/>
            <person name="Tanaka T."/>
            <person name="Michiue T."/>
            <person name="Watanabe M."/>
            <person name="Bogdanovic O."/>
            <person name="Lister R."/>
            <person name="Georgiou G."/>
            <person name="Paranjpe S.S."/>
            <person name="van Kruijsbergen I."/>
            <person name="Shu S."/>
            <person name="Carlson J."/>
            <person name="Kinoshita T."/>
            <person name="Ohta Y."/>
            <person name="Mawaribuchi S."/>
            <person name="Jenkins J."/>
            <person name="Grimwood J."/>
            <person name="Schmutz J."/>
            <person name="Mitros T."/>
            <person name="Mozaffari S.V."/>
            <person name="Suzuki Y."/>
            <person name="Haramoto Y."/>
            <person name="Yamamoto T.S."/>
            <person name="Takagi C."/>
            <person name="Heald R."/>
            <person name="Miller K."/>
            <person name="Haudenschild C."/>
            <person name="Kitzman J."/>
            <person name="Nakayama T."/>
            <person name="Izutsu Y."/>
            <person name="Robert J."/>
            <person name="Fortriede J."/>
            <person name="Burns K."/>
            <person name="Lotay V."/>
            <person name="Karimi K."/>
            <person name="Yasuoka Y."/>
            <person name="Dichmann D.S."/>
            <person name="Flajnik M.F."/>
            <person name="Houston D.W."/>
            <person name="Shendure J."/>
            <person name="DuPasquier L."/>
            <person name="Vize P.D."/>
            <person name="Zorn A.M."/>
            <person name="Ito M."/>
            <person name="Marcotte E.M."/>
            <person name="Wallingford J.B."/>
            <person name="Ito Y."/>
            <person name="Asashima M."/>
            <person name="Ueno N."/>
            <person name="Matsuda Y."/>
            <person name="Veenstra G.J."/>
            <person name="Fujiyama A."/>
            <person name="Harland R.M."/>
            <person name="Taira M."/>
            <person name="Rokhsar D.S."/>
        </authorList>
    </citation>
    <scope>NUCLEOTIDE SEQUENCE [LARGE SCALE GENOMIC DNA]</scope>
    <source>
        <strain evidence="3">J</strain>
    </source>
</reference>
<protein>
    <submittedName>
        <fullName evidence="2">Uncharacterized protein</fullName>
    </submittedName>
</protein>
<keyword evidence="1" id="KW-0812">Transmembrane</keyword>
<organism evidence="2 3">
    <name type="scientific">Xenopus laevis</name>
    <name type="common">African clawed frog</name>
    <dbReference type="NCBI Taxonomy" id="8355"/>
    <lineage>
        <taxon>Eukaryota</taxon>
        <taxon>Metazoa</taxon>
        <taxon>Chordata</taxon>
        <taxon>Craniata</taxon>
        <taxon>Vertebrata</taxon>
        <taxon>Euteleostomi</taxon>
        <taxon>Amphibia</taxon>
        <taxon>Batrachia</taxon>
        <taxon>Anura</taxon>
        <taxon>Pipoidea</taxon>
        <taxon>Pipidae</taxon>
        <taxon>Xenopodinae</taxon>
        <taxon>Xenopus</taxon>
        <taxon>Xenopus</taxon>
    </lineage>
</organism>
<accession>A0A974DHQ5</accession>
<evidence type="ECO:0000256" key="1">
    <source>
        <dbReference type="SAM" id="Phobius"/>
    </source>
</evidence>
<dbReference type="EMBL" id="CM004469">
    <property type="protein sequence ID" value="OCT92258.1"/>
    <property type="molecule type" value="Genomic_DNA"/>
</dbReference>